<dbReference type="InterPro" id="IPR014284">
    <property type="entry name" value="RNA_pol_sigma-70_dom"/>
</dbReference>
<protein>
    <submittedName>
        <fullName evidence="7">RNA polymerase sigma factor</fullName>
    </submittedName>
</protein>
<reference evidence="8" key="1">
    <citation type="journal article" date="2019" name="Int. J. Syst. Evol. Microbiol.">
        <title>The Global Catalogue of Microorganisms (GCM) 10K type strain sequencing project: providing services to taxonomists for standard genome sequencing and annotation.</title>
        <authorList>
            <consortium name="The Broad Institute Genomics Platform"/>
            <consortium name="The Broad Institute Genome Sequencing Center for Infectious Disease"/>
            <person name="Wu L."/>
            <person name="Ma J."/>
        </authorList>
    </citation>
    <scope>NUCLEOTIDE SEQUENCE [LARGE SCALE GENOMIC DNA]</scope>
    <source>
        <strain evidence="8">CCM 7756</strain>
    </source>
</reference>
<dbReference type="Proteomes" id="UP001595637">
    <property type="component" value="Unassembled WGS sequence"/>
</dbReference>
<dbReference type="InterPro" id="IPR007627">
    <property type="entry name" value="RNA_pol_sigma70_r2"/>
</dbReference>
<evidence type="ECO:0000313" key="7">
    <source>
        <dbReference type="EMBL" id="MFC3389028.1"/>
    </source>
</evidence>
<dbReference type="InterPro" id="IPR013249">
    <property type="entry name" value="RNA_pol_sigma70_r4_t2"/>
</dbReference>
<dbReference type="CDD" id="cd06171">
    <property type="entry name" value="Sigma70_r4"/>
    <property type="match status" value="1"/>
</dbReference>
<evidence type="ECO:0000259" key="5">
    <source>
        <dbReference type="Pfam" id="PF04542"/>
    </source>
</evidence>
<accession>A0ABV7N832</accession>
<dbReference type="Pfam" id="PF04542">
    <property type="entry name" value="Sigma70_r2"/>
    <property type="match status" value="1"/>
</dbReference>
<dbReference type="Gene3D" id="1.10.1740.10">
    <property type="match status" value="1"/>
</dbReference>
<dbReference type="InterPro" id="IPR013325">
    <property type="entry name" value="RNA_pol_sigma_r2"/>
</dbReference>
<dbReference type="SUPFAM" id="SSF88659">
    <property type="entry name" value="Sigma3 and sigma4 domains of RNA polymerase sigma factors"/>
    <property type="match status" value="1"/>
</dbReference>
<evidence type="ECO:0000313" key="8">
    <source>
        <dbReference type="Proteomes" id="UP001595637"/>
    </source>
</evidence>
<evidence type="ECO:0000256" key="4">
    <source>
        <dbReference type="ARBA" id="ARBA00023163"/>
    </source>
</evidence>
<keyword evidence="3" id="KW-0731">Sigma factor</keyword>
<proteinExistence type="inferred from homology"/>
<evidence type="ECO:0000259" key="6">
    <source>
        <dbReference type="Pfam" id="PF08281"/>
    </source>
</evidence>
<name>A0ABV7N832_9STAP</name>
<keyword evidence="8" id="KW-1185">Reference proteome</keyword>
<keyword evidence="2" id="KW-0805">Transcription regulation</keyword>
<dbReference type="RefSeq" id="WP_380655414.1">
    <property type="nucleotide sequence ID" value="NZ_JBHRVQ010000001.1"/>
</dbReference>
<dbReference type="PANTHER" id="PTHR43133:SF62">
    <property type="entry name" value="RNA POLYMERASE SIGMA FACTOR SIGZ"/>
    <property type="match status" value="1"/>
</dbReference>
<keyword evidence="4" id="KW-0804">Transcription</keyword>
<feature type="domain" description="RNA polymerase sigma factor 70 region 4 type 2" evidence="6">
    <location>
        <begin position="125"/>
        <end position="176"/>
    </location>
</feature>
<comment type="similarity">
    <text evidence="1">Belongs to the sigma-70 factor family. ECF subfamily.</text>
</comment>
<gene>
    <name evidence="7" type="ORF">ACFOEO_10620</name>
</gene>
<dbReference type="EMBL" id="JBHRVQ010000001">
    <property type="protein sequence ID" value="MFC3389028.1"/>
    <property type="molecule type" value="Genomic_DNA"/>
</dbReference>
<dbReference type="InterPro" id="IPR039425">
    <property type="entry name" value="RNA_pol_sigma-70-like"/>
</dbReference>
<dbReference type="SUPFAM" id="SSF88946">
    <property type="entry name" value="Sigma2 domain of RNA polymerase sigma factors"/>
    <property type="match status" value="1"/>
</dbReference>
<dbReference type="PANTHER" id="PTHR43133">
    <property type="entry name" value="RNA POLYMERASE ECF-TYPE SIGMA FACTO"/>
    <property type="match status" value="1"/>
</dbReference>
<feature type="domain" description="RNA polymerase sigma-70 region 2" evidence="5">
    <location>
        <begin position="23"/>
        <end position="90"/>
    </location>
</feature>
<dbReference type="InterPro" id="IPR013324">
    <property type="entry name" value="RNA_pol_sigma_r3/r4-like"/>
</dbReference>
<dbReference type="InterPro" id="IPR036388">
    <property type="entry name" value="WH-like_DNA-bd_sf"/>
</dbReference>
<evidence type="ECO:0000256" key="1">
    <source>
        <dbReference type="ARBA" id="ARBA00010641"/>
    </source>
</evidence>
<comment type="caution">
    <text evidence="7">The sequence shown here is derived from an EMBL/GenBank/DDBJ whole genome shotgun (WGS) entry which is preliminary data.</text>
</comment>
<dbReference type="Pfam" id="PF08281">
    <property type="entry name" value="Sigma70_r4_2"/>
    <property type="match status" value="1"/>
</dbReference>
<dbReference type="NCBIfam" id="TIGR02937">
    <property type="entry name" value="sigma70-ECF"/>
    <property type="match status" value="1"/>
</dbReference>
<sequence>MTRTETELYEQIQSGDRNALESLYVKYEKLLFSYAYKMTSNKELSEEVVQDVFLKVWRKKGGYDANKGKLSTWLITLTRNSTIDILRRQKIDTYEYDERDDIDPTQNEQNSPVEAAVEAGEDKAMIERAMRSLSSEQQRIITLFYFKACSHSQIAKSLDMPLGTVKSRIRLALQHLKKNIETVKKGGTIDESQ</sequence>
<organism evidence="7 8">
    <name type="scientific">Salinicoccus sesuvii</name>
    <dbReference type="NCBI Taxonomy" id="868281"/>
    <lineage>
        <taxon>Bacteria</taxon>
        <taxon>Bacillati</taxon>
        <taxon>Bacillota</taxon>
        <taxon>Bacilli</taxon>
        <taxon>Bacillales</taxon>
        <taxon>Staphylococcaceae</taxon>
        <taxon>Salinicoccus</taxon>
    </lineage>
</organism>
<evidence type="ECO:0000256" key="2">
    <source>
        <dbReference type="ARBA" id="ARBA00023015"/>
    </source>
</evidence>
<evidence type="ECO:0000256" key="3">
    <source>
        <dbReference type="ARBA" id="ARBA00023082"/>
    </source>
</evidence>
<dbReference type="Gene3D" id="1.10.10.10">
    <property type="entry name" value="Winged helix-like DNA-binding domain superfamily/Winged helix DNA-binding domain"/>
    <property type="match status" value="1"/>
</dbReference>